<sequence length="283" mass="29667">MGPASIPSSRLISKQASDDFIPVARSAASSEIVASQPVHTADPSDHLVSPPPLHRLQNATSSESETSTAIDRIASSSCSDAGLVLSLDFSSTQTSTDSGLCSSGNSATEPQRLDDTLLQQSSRDQQHQLHQMSLTTFPDENVDTLSQPVDLDATSGHASMIGSLLDSQPSSSPIPSLAEPTHLPSASLSSTSSSSSSSAFSSAAHALHSLDNEDGKQPVTTFNLPAQLCLPSLDACSVSRCPDAYPHHSLFLCAYCRQPQSLSIYARRSLFVESLEAIGDASV</sequence>
<organism evidence="2 3">
    <name type="scientific">Protopolystoma xenopodis</name>
    <dbReference type="NCBI Taxonomy" id="117903"/>
    <lineage>
        <taxon>Eukaryota</taxon>
        <taxon>Metazoa</taxon>
        <taxon>Spiralia</taxon>
        <taxon>Lophotrochozoa</taxon>
        <taxon>Platyhelminthes</taxon>
        <taxon>Monogenea</taxon>
        <taxon>Polyopisthocotylea</taxon>
        <taxon>Polystomatidea</taxon>
        <taxon>Polystomatidae</taxon>
        <taxon>Protopolystoma</taxon>
    </lineage>
</organism>
<reference evidence="2" key="1">
    <citation type="submission" date="2018-11" db="EMBL/GenBank/DDBJ databases">
        <authorList>
            <consortium name="Pathogen Informatics"/>
        </authorList>
    </citation>
    <scope>NUCLEOTIDE SEQUENCE</scope>
</reference>
<gene>
    <name evidence="2" type="ORF">PXEA_LOCUS12019</name>
</gene>
<evidence type="ECO:0000313" key="2">
    <source>
        <dbReference type="EMBL" id="VEL18579.1"/>
    </source>
</evidence>
<feature type="compositionally biased region" description="Polar residues" evidence="1">
    <location>
        <begin position="165"/>
        <end position="174"/>
    </location>
</feature>
<name>A0A448WRP7_9PLAT</name>
<dbReference type="Proteomes" id="UP000784294">
    <property type="component" value="Unassembled WGS sequence"/>
</dbReference>
<proteinExistence type="predicted"/>
<keyword evidence="3" id="KW-1185">Reference proteome</keyword>
<comment type="caution">
    <text evidence="2">The sequence shown here is derived from an EMBL/GenBank/DDBJ whole genome shotgun (WGS) entry which is preliminary data.</text>
</comment>
<evidence type="ECO:0000313" key="3">
    <source>
        <dbReference type="Proteomes" id="UP000784294"/>
    </source>
</evidence>
<dbReference type="AlphaFoldDB" id="A0A448WRP7"/>
<evidence type="ECO:0000256" key="1">
    <source>
        <dbReference type="SAM" id="MobiDB-lite"/>
    </source>
</evidence>
<feature type="region of interest" description="Disordered" evidence="1">
    <location>
        <begin position="27"/>
        <end position="68"/>
    </location>
</feature>
<dbReference type="EMBL" id="CAAALY010037652">
    <property type="protein sequence ID" value="VEL18579.1"/>
    <property type="molecule type" value="Genomic_DNA"/>
</dbReference>
<accession>A0A448WRP7</accession>
<feature type="region of interest" description="Disordered" evidence="1">
    <location>
        <begin position="161"/>
        <end position="190"/>
    </location>
</feature>
<protein>
    <submittedName>
        <fullName evidence="2">Uncharacterized protein</fullName>
    </submittedName>
</protein>